<sequence>MASFTTTAAQFGLPASTLTDNGAIYTIHHLSSHIIDPDKNYWRNQNKNPGRWPGNL</sequence>
<evidence type="ECO:0000313" key="2">
    <source>
        <dbReference type="Proteomes" id="UP000273307"/>
    </source>
</evidence>
<accession>A0A498Q8R3</accession>
<evidence type="ECO:0000313" key="1">
    <source>
        <dbReference type="EMBL" id="VBA41123.1"/>
    </source>
</evidence>
<dbReference type="EMBL" id="UPHP01000104">
    <property type="protein sequence ID" value="VBA41123.1"/>
    <property type="molecule type" value="Genomic_DNA"/>
</dbReference>
<dbReference type="AlphaFoldDB" id="A0A498Q8R3"/>
<dbReference type="RefSeq" id="WP_211186481.1">
    <property type="nucleotide sequence ID" value="NZ_UPHS01000112.1"/>
</dbReference>
<keyword evidence="2" id="KW-1185">Reference proteome</keyword>
<protein>
    <submittedName>
        <fullName evidence="1">Uncharacterized protein</fullName>
    </submittedName>
</protein>
<organism evidence="1 2">
    <name type="scientific">Mycobacterium attenuatum</name>
    <dbReference type="NCBI Taxonomy" id="2341086"/>
    <lineage>
        <taxon>Bacteria</taxon>
        <taxon>Bacillati</taxon>
        <taxon>Actinomycetota</taxon>
        <taxon>Actinomycetes</taxon>
        <taxon>Mycobacteriales</taxon>
        <taxon>Mycobacteriaceae</taxon>
        <taxon>Mycobacterium</taxon>
    </lineage>
</organism>
<gene>
    <name evidence="1" type="ORF">LAUMK136_03869</name>
</gene>
<reference evidence="1 2" key="1">
    <citation type="submission" date="2018-09" db="EMBL/GenBank/DDBJ databases">
        <authorList>
            <person name="Tagini F."/>
        </authorList>
    </citation>
    <scope>NUCLEOTIDE SEQUENCE [LARGE SCALE GENOMIC DNA]</scope>
    <source>
        <strain evidence="1 2">MK136</strain>
    </source>
</reference>
<name>A0A498Q8R3_9MYCO</name>
<proteinExistence type="predicted"/>
<dbReference type="Proteomes" id="UP000273307">
    <property type="component" value="Unassembled WGS sequence"/>
</dbReference>